<dbReference type="InterPro" id="IPR036890">
    <property type="entry name" value="HATPase_C_sf"/>
</dbReference>
<dbReference type="SUPFAM" id="SSF47384">
    <property type="entry name" value="Homodimeric domain of signal transducing histidine kinase"/>
    <property type="match status" value="1"/>
</dbReference>
<evidence type="ECO:0000313" key="8">
    <source>
        <dbReference type="Proteomes" id="UP001202180"/>
    </source>
</evidence>
<evidence type="ECO:0000256" key="2">
    <source>
        <dbReference type="ARBA" id="ARBA00012438"/>
    </source>
</evidence>
<dbReference type="Pfam" id="PF02518">
    <property type="entry name" value="HATPase_c"/>
    <property type="match status" value="1"/>
</dbReference>
<name>A0ABT0HUE4_9BACT</name>
<dbReference type="PROSITE" id="PS50109">
    <property type="entry name" value="HIS_KIN"/>
    <property type="match status" value="1"/>
</dbReference>
<evidence type="ECO:0000256" key="5">
    <source>
        <dbReference type="ARBA" id="ARBA00022777"/>
    </source>
</evidence>
<dbReference type="InterPro" id="IPR005467">
    <property type="entry name" value="His_kinase_dom"/>
</dbReference>
<dbReference type="Pfam" id="PF08448">
    <property type="entry name" value="PAS_4"/>
    <property type="match status" value="2"/>
</dbReference>
<evidence type="ECO:0000256" key="3">
    <source>
        <dbReference type="ARBA" id="ARBA00022553"/>
    </source>
</evidence>
<dbReference type="InterPro" id="IPR013656">
    <property type="entry name" value="PAS_4"/>
</dbReference>
<dbReference type="InterPro" id="IPR003661">
    <property type="entry name" value="HisK_dim/P_dom"/>
</dbReference>
<dbReference type="InterPro" id="IPR000014">
    <property type="entry name" value="PAS"/>
</dbReference>
<dbReference type="SUPFAM" id="SSF55785">
    <property type="entry name" value="PYP-like sensor domain (PAS domain)"/>
    <property type="match status" value="2"/>
</dbReference>
<comment type="catalytic activity">
    <reaction evidence="1">
        <text>ATP + protein L-histidine = ADP + protein N-phospho-L-histidine.</text>
        <dbReference type="EC" id="2.7.13.3"/>
    </reaction>
</comment>
<organism evidence="7 8">
    <name type="scientific">Spirosoma liriopis</name>
    <dbReference type="NCBI Taxonomy" id="2937440"/>
    <lineage>
        <taxon>Bacteria</taxon>
        <taxon>Pseudomonadati</taxon>
        <taxon>Bacteroidota</taxon>
        <taxon>Cytophagia</taxon>
        <taxon>Cytophagales</taxon>
        <taxon>Cytophagaceae</taxon>
        <taxon>Spirosoma</taxon>
    </lineage>
</organism>
<feature type="domain" description="Histidine kinase" evidence="6">
    <location>
        <begin position="455"/>
        <end position="672"/>
    </location>
</feature>
<dbReference type="Gene3D" id="3.30.450.20">
    <property type="entry name" value="PAS domain"/>
    <property type="match status" value="3"/>
</dbReference>
<evidence type="ECO:0000256" key="4">
    <source>
        <dbReference type="ARBA" id="ARBA00022679"/>
    </source>
</evidence>
<dbReference type="Proteomes" id="UP001202180">
    <property type="component" value="Unassembled WGS sequence"/>
</dbReference>
<evidence type="ECO:0000313" key="7">
    <source>
        <dbReference type="EMBL" id="MCK8495595.1"/>
    </source>
</evidence>
<dbReference type="CDD" id="cd00082">
    <property type="entry name" value="HisKA"/>
    <property type="match status" value="1"/>
</dbReference>
<dbReference type="InterPro" id="IPR035965">
    <property type="entry name" value="PAS-like_dom_sf"/>
</dbReference>
<comment type="caution">
    <text evidence="7">The sequence shown here is derived from an EMBL/GenBank/DDBJ whole genome shotgun (WGS) entry which is preliminary data.</text>
</comment>
<keyword evidence="3" id="KW-0597">Phosphoprotein</keyword>
<dbReference type="Gene3D" id="1.10.287.130">
    <property type="match status" value="1"/>
</dbReference>
<dbReference type="NCBIfam" id="TIGR00229">
    <property type="entry name" value="sensory_box"/>
    <property type="match status" value="2"/>
</dbReference>
<dbReference type="PANTHER" id="PTHR43304:SF1">
    <property type="entry name" value="PAC DOMAIN-CONTAINING PROTEIN"/>
    <property type="match status" value="1"/>
</dbReference>
<reference evidence="7 8" key="1">
    <citation type="submission" date="2022-04" db="EMBL/GenBank/DDBJ databases">
        <title>Spirosoma sp. strain RP8 genome sequencing and assembly.</title>
        <authorList>
            <person name="Jung Y."/>
        </authorList>
    </citation>
    <scope>NUCLEOTIDE SEQUENCE [LARGE SCALE GENOMIC DNA]</scope>
    <source>
        <strain evidence="7 8">RP8</strain>
    </source>
</reference>
<dbReference type="SMART" id="SM00388">
    <property type="entry name" value="HisKA"/>
    <property type="match status" value="1"/>
</dbReference>
<keyword evidence="5" id="KW-0418">Kinase</keyword>
<dbReference type="EC" id="2.7.13.3" evidence="2"/>
<accession>A0ABT0HUE4</accession>
<sequence length="691" mass="75779">MPSLLIDPLAVLNALPGNHLILLPDAPTFTIVGVTDAYLAATYTQRETIIGKGVFEALPDSAQNQQAIGAVNLGASLREVLHHKRPQPMADQRYDIINPLTGQFEVKVWKPLNQPVLDSVGEVGYIIHTVDDITETVQLREAGRLAIQQLGESENRFHDRIEQVPLAIALTRGNDGVIESINASMLQIIGQTDGRDVLGKKLAEVLPHGEDQPLLGLIRQVLRSGEPFRDNEVPVTLWSGGKPVPSYVDISYTPVVESGVINAVLHVAVDVTQQVLARRKLEESGARLRSIVQQSPAATLVLGGNDFVIEQINQPMLAFIGRGEEVIGQPLLGVMPELGGQFAWQQAQRVYREGVSFDQSELLVPHHRTGIPEDYYYNVAYRPLREGEQIIGLIQVAVDVTEQVTARRKLEESEARFRQLSADLEQQVQARTAQLQASVLDLLRSNDNLQQFAYIASHDLQEPLRKIQSFGDLLKTQYAEPLGEGMGYLERMQSAAGRMSTLIKDLLAYSRISTQQNTTSSVSLNELVQSVLSDLDMRIGETSAEVVVESLPTVPGDASQLSQLFANLLSNALKFRRPGVSPLIRVSCRRIPAKELPPSVQPTRTAASYYQVKMADNGIGFDDKYVDRIFQVFQRLHGKGEYAGTGIGLAICQKVAANHGGAITASSQPGKGPPSTCTCRLRRPLLPDSCQ</sequence>
<dbReference type="PANTHER" id="PTHR43304">
    <property type="entry name" value="PHYTOCHROME-LIKE PROTEIN CPH1"/>
    <property type="match status" value="1"/>
</dbReference>
<keyword evidence="8" id="KW-1185">Reference proteome</keyword>
<dbReference type="InterPro" id="IPR004358">
    <property type="entry name" value="Sig_transdc_His_kin-like_C"/>
</dbReference>
<keyword evidence="4" id="KW-0808">Transferase</keyword>
<dbReference type="InterPro" id="IPR036097">
    <property type="entry name" value="HisK_dim/P_sf"/>
</dbReference>
<gene>
    <name evidence="7" type="ORF">M0L20_27260</name>
</gene>
<dbReference type="SMART" id="SM00091">
    <property type="entry name" value="PAS"/>
    <property type="match status" value="2"/>
</dbReference>
<evidence type="ECO:0000259" key="6">
    <source>
        <dbReference type="PROSITE" id="PS50109"/>
    </source>
</evidence>
<dbReference type="SMART" id="SM00387">
    <property type="entry name" value="HATPase_c"/>
    <property type="match status" value="1"/>
</dbReference>
<dbReference type="PRINTS" id="PR00344">
    <property type="entry name" value="BCTRLSENSOR"/>
</dbReference>
<dbReference type="EMBL" id="JALPRF010000009">
    <property type="protein sequence ID" value="MCK8495595.1"/>
    <property type="molecule type" value="Genomic_DNA"/>
</dbReference>
<evidence type="ECO:0000256" key="1">
    <source>
        <dbReference type="ARBA" id="ARBA00000085"/>
    </source>
</evidence>
<dbReference type="InterPro" id="IPR052162">
    <property type="entry name" value="Sensor_kinase/Photoreceptor"/>
</dbReference>
<dbReference type="Gene3D" id="3.30.565.10">
    <property type="entry name" value="Histidine kinase-like ATPase, C-terminal domain"/>
    <property type="match status" value="1"/>
</dbReference>
<dbReference type="SUPFAM" id="SSF55874">
    <property type="entry name" value="ATPase domain of HSP90 chaperone/DNA topoisomerase II/histidine kinase"/>
    <property type="match status" value="1"/>
</dbReference>
<proteinExistence type="predicted"/>
<dbReference type="Pfam" id="PF00512">
    <property type="entry name" value="HisKA"/>
    <property type="match status" value="1"/>
</dbReference>
<protein>
    <recommendedName>
        <fullName evidence="2">histidine kinase</fullName>
        <ecNumber evidence="2">2.7.13.3</ecNumber>
    </recommendedName>
</protein>
<dbReference type="CDD" id="cd00130">
    <property type="entry name" value="PAS"/>
    <property type="match status" value="1"/>
</dbReference>
<dbReference type="InterPro" id="IPR003594">
    <property type="entry name" value="HATPase_dom"/>
</dbReference>